<feature type="region of interest" description="Disordered" evidence="1">
    <location>
        <begin position="17"/>
        <end position="65"/>
    </location>
</feature>
<name>A0ABP9RTY0_9GAMM</name>
<feature type="region of interest" description="Disordered" evidence="1">
    <location>
        <begin position="138"/>
        <end position="179"/>
    </location>
</feature>
<dbReference type="RefSeq" id="WP_345315249.1">
    <property type="nucleotide sequence ID" value="NZ_BAABLF010000004.1"/>
</dbReference>
<evidence type="ECO:0000256" key="1">
    <source>
        <dbReference type="SAM" id="MobiDB-lite"/>
    </source>
</evidence>
<evidence type="ECO:0000313" key="2">
    <source>
        <dbReference type="EMBL" id="GAA5186733.1"/>
    </source>
</evidence>
<evidence type="ECO:0000313" key="3">
    <source>
        <dbReference type="Proteomes" id="UP001501600"/>
    </source>
</evidence>
<keyword evidence="3" id="KW-1185">Reference proteome</keyword>
<dbReference type="Proteomes" id="UP001501600">
    <property type="component" value="Unassembled WGS sequence"/>
</dbReference>
<dbReference type="InterPro" id="IPR021735">
    <property type="entry name" value="DUF3306"/>
</dbReference>
<comment type="caution">
    <text evidence="2">The sequence shown here is derived from an EMBL/GenBank/DDBJ whole genome shotgun (WGS) entry which is preliminary data.</text>
</comment>
<gene>
    <name evidence="2" type="ORF">GCM10025772_02800</name>
</gene>
<proteinExistence type="predicted"/>
<dbReference type="Pfam" id="PF11748">
    <property type="entry name" value="DUF3306"/>
    <property type="match status" value="1"/>
</dbReference>
<reference evidence="3" key="1">
    <citation type="journal article" date="2019" name="Int. J. Syst. Evol. Microbiol.">
        <title>The Global Catalogue of Microorganisms (GCM) 10K type strain sequencing project: providing services to taxonomists for standard genome sequencing and annotation.</title>
        <authorList>
            <consortium name="The Broad Institute Genomics Platform"/>
            <consortium name="The Broad Institute Genome Sequencing Center for Infectious Disease"/>
            <person name="Wu L."/>
            <person name="Ma J."/>
        </authorList>
    </citation>
    <scope>NUCLEOTIDE SEQUENCE [LARGE SCALE GENOMIC DNA]</scope>
    <source>
        <strain evidence="3">JCM 18720</strain>
    </source>
</reference>
<evidence type="ECO:0008006" key="4">
    <source>
        <dbReference type="Google" id="ProtNLM"/>
    </source>
</evidence>
<organism evidence="2 3">
    <name type="scientific">Ferrimonas gelatinilytica</name>
    <dbReference type="NCBI Taxonomy" id="1255257"/>
    <lineage>
        <taxon>Bacteria</taxon>
        <taxon>Pseudomonadati</taxon>
        <taxon>Pseudomonadota</taxon>
        <taxon>Gammaproteobacteria</taxon>
        <taxon>Alteromonadales</taxon>
        <taxon>Ferrimonadaceae</taxon>
        <taxon>Ferrimonas</taxon>
    </lineage>
</organism>
<accession>A0ABP9RTY0</accession>
<protein>
    <recommendedName>
        <fullName evidence="4">DUF3306 domain-containing protein</fullName>
    </recommendedName>
</protein>
<sequence length="179" mass="19595">MSGFLDRWQRRRAAVAEEEAKQAREEAEELESSAMPGEAVEAVESDQAAEVQEEPEAPLPDPEEIEEGGSFAAFMRPDVAADKRQEALRALWKQPHYNVRDGLCEYDLDYAAQPKLSAKVAAELAEKVFRHMVKDVEEGAESAVAQLDKKSPEPTGQEQEPGQKVASEEGGADDGQTPA</sequence>
<feature type="compositionally biased region" description="Acidic residues" evidence="1">
    <location>
        <begin position="51"/>
        <end position="65"/>
    </location>
</feature>
<dbReference type="EMBL" id="BAABLF010000004">
    <property type="protein sequence ID" value="GAA5186733.1"/>
    <property type="molecule type" value="Genomic_DNA"/>
</dbReference>